<sequence length="336" mass="36955">MKRISIWMFGSMMCSIIACGKGSATPEGPGDGNPGPGPGTEEPKPPATVADCKKCIVLAEQLHNRVAIADVASKQIFWEWKPEESNVKPEHLAWFTNTSDAKPVYNGKYILVTASGGGVALVRIADKKTVFYAYAGGNTHSAELLPDGNIVSASSTGNFMTVFRVDTTKAATEVYSKNFPLAFGHNVVWDEKNQVLWSAADHQLLSFTYNFNCGEPALTQKDAVSLPGKDAHDLFPVYGQNALWLTNTTNVYTYNLDTKKLEEANVLQANIKSVSSGDAAFPTIIIRPKTSWWTDEVMDAKGNTVFYQSGLKIYKARWYLKNTFSYPAVHDMKQCQ</sequence>
<accession>A0A512RNI0</accession>
<dbReference type="SUPFAM" id="SSF50969">
    <property type="entry name" value="YVTN repeat-like/Quinoprotein amine dehydrogenase"/>
    <property type="match status" value="1"/>
</dbReference>
<evidence type="ECO:0000256" key="1">
    <source>
        <dbReference type="SAM" id="MobiDB-lite"/>
    </source>
</evidence>
<feature type="region of interest" description="Disordered" evidence="1">
    <location>
        <begin position="24"/>
        <end position="46"/>
    </location>
</feature>
<gene>
    <name evidence="3" type="ORF">CCY01nite_35140</name>
</gene>
<dbReference type="InterPro" id="IPR045383">
    <property type="entry name" value="DUF6528"/>
</dbReference>
<evidence type="ECO:0000256" key="2">
    <source>
        <dbReference type="SAM" id="SignalP"/>
    </source>
</evidence>
<dbReference type="OrthoDB" id="1007317at2"/>
<dbReference type="EMBL" id="BKAU01000004">
    <property type="protein sequence ID" value="GEP97254.1"/>
    <property type="molecule type" value="Genomic_DNA"/>
</dbReference>
<evidence type="ECO:0008006" key="5">
    <source>
        <dbReference type="Google" id="ProtNLM"/>
    </source>
</evidence>
<dbReference type="Pfam" id="PF20138">
    <property type="entry name" value="DUF6528"/>
    <property type="match status" value="1"/>
</dbReference>
<dbReference type="InterPro" id="IPR015943">
    <property type="entry name" value="WD40/YVTN_repeat-like_dom_sf"/>
</dbReference>
<dbReference type="InterPro" id="IPR011044">
    <property type="entry name" value="Quino_amine_DH_bsu"/>
</dbReference>
<evidence type="ECO:0000313" key="4">
    <source>
        <dbReference type="Proteomes" id="UP000321436"/>
    </source>
</evidence>
<proteinExistence type="predicted"/>
<organism evidence="3 4">
    <name type="scientific">Chitinophaga cymbidii</name>
    <dbReference type="NCBI Taxonomy" id="1096750"/>
    <lineage>
        <taxon>Bacteria</taxon>
        <taxon>Pseudomonadati</taxon>
        <taxon>Bacteroidota</taxon>
        <taxon>Chitinophagia</taxon>
        <taxon>Chitinophagales</taxon>
        <taxon>Chitinophagaceae</taxon>
        <taxon>Chitinophaga</taxon>
    </lineage>
</organism>
<protein>
    <recommendedName>
        <fullName evidence="5">Lipoprotein</fullName>
    </recommendedName>
</protein>
<keyword evidence="2" id="KW-0732">Signal</keyword>
<feature type="chain" id="PRO_5021873278" description="Lipoprotein" evidence="2">
    <location>
        <begin position="21"/>
        <end position="336"/>
    </location>
</feature>
<name>A0A512RNI0_9BACT</name>
<reference evidence="3 4" key="1">
    <citation type="submission" date="2019-07" db="EMBL/GenBank/DDBJ databases">
        <title>Whole genome shotgun sequence of Chitinophaga cymbidii NBRC 109752.</title>
        <authorList>
            <person name="Hosoyama A."/>
            <person name="Uohara A."/>
            <person name="Ohji S."/>
            <person name="Ichikawa N."/>
        </authorList>
    </citation>
    <scope>NUCLEOTIDE SEQUENCE [LARGE SCALE GENOMIC DNA]</scope>
    <source>
        <strain evidence="3 4">NBRC 109752</strain>
    </source>
</reference>
<keyword evidence="4" id="KW-1185">Reference proteome</keyword>
<dbReference type="Proteomes" id="UP000321436">
    <property type="component" value="Unassembled WGS sequence"/>
</dbReference>
<comment type="caution">
    <text evidence="3">The sequence shown here is derived from an EMBL/GenBank/DDBJ whole genome shotgun (WGS) entry which is preliminary data.</text>
</comment>
<dbReference type="RefSeq" id="WP_146864648.1">
    <property type="nucleotide sequence ID" value="NZ_BKAU01000004.1"/>
</dbReference>
<dbReference type="PROSITE" id="PS51257">
    <property type="entry name" value="PROKAR_LIPOPROTEIN"/>
    <property type="match status" value="1"/>
</dbReference>
<evidence type="ECO:0000313" key="3">
    <source>
        <dbReference type="EMBL" id="GEP97254.1"/>
    </source>
</evidence>
<dbReference type="AlphaFoldDB" id="A0A512RNI0"/>
<dbReference type="Gene3D" id="2.130.10.10">
    <property type="entry name" value="YVTN repeat-like/Quinoprotein amine dehydrogenase"/>
    <property type="match status" value="1"/>
</dbReference>
<feature type="signal peptide" evidence="2">
    <location>
        <begin position="1"/>
        <end position="20"/>
    </location>
</feature>